<evidence type="ECO:0000256" key="1">
    <source>
        <dbReference type="ARBA" id="ARBA00000843"/>
    </source>
</evidence>
<dbReference type="GO" id="GO:0000701">
    <property type="term" value="F:purine-specific mismatch base pair DNA N-glycosylase activity"/>
    <property type="evidence" value="ECO:0007669"/>
    <property type="project" value="UniProtKB-EC"/>
</dbReference>
<dbReference type="GO" id="GO:0035485">
    <property type="term" value="F:adenine/guanine mispair binding"/>
    <property type="evidence" value="ECO:0007669"/>
    <property type="project" value="TreeGrafter"/>
</dbReference>
<dbReference type="FunFam" id="1.10.340.30:FF:000002">
    <property type="entry name" value="Adenine DNA glycosylase"/>
    <property type="match status" value="1"/>
</dbReference>
<dbReference type="PANTHER" id="PTHR42944:SF1">
    <property type="entry name" value="ADENINE DNA GLYCOSYLASE"/>
    <property type="match status" value="1"/>
</dbReference>
<comment type="catalytic activity">
    <reaction evidence="1 14">
        <text>Hydrolyzes free adenine bases from 7,8-dihydro-8-oxoguanine:adenine mismatched double-stranded DNA, leaving an apurinic site.</text>
        <dbReference type="EC" id="3.2.2.31"/>
    </reaction>
</comment>
<organism evidence="16 17">
    <name type="scientific">Flavobacterium stagni</name>
    <dbReference type="NCBI Taxonomy" id="2506421"/>
    <lineage>
        <taxon>Bacteria</taxon>
        <taxon>Pseudomonadati</taxon>
        <taxon>Bacteroidota</taxon>
        <taxon>Flavobacteriia</taxon>
        <taxon>Flavobacteriales</taxon>
        <taxon>Flavobacteriaceae</taxon>
        <taxon>Flavobacterium</taxon>
    </lineage>
</organism>
<evidence type="ECO:0000256" key="11">
    <source>
        <dbReference type="ARBA" id="ARBA00023014"/>
    </source>
</evidence>
<protein>
    <recommendedName>
        <fullName evidence="5 14">Adenine DNA glycosylase</fullName>
        <ecNumber evidence="4 14">3.2.2.31</ecNumber>
    </recommendedName>
</protein>
<name>A0A4Q1KBC3_9FLAO</name>
<evidence type="ECO:0000256" key="14">
    <source>
        <dbReference type="RuleBase" id="RU365096"/>
    </source>
</evidence>
<dbReference type="InterPro" id="IPR023170">
    <property type="entry name" value="HhH_base_excis_C"/>
</dbReference>
<comment type="similarity">
    <text evidence="3 14">Belongs to the Nth/MutY family.</text>
</comment>
<dbReference type="Pfam" id="PF10576">
    <property type="entry name" value="EndIII_4Fe-2S"/>
    <property type="match status" value="1"/>
</dbReference>
<evidence type="ECO:0000256" key="4">
    <source>
        <dbReference type="ARBA" id="ARBA00012045"/>
    </source>
</evidence>
<dbReference type="GO" id="GO:0006298">
    <property type="term" value="P:mismatch repair"/>
    <property type="evidence" value="ECO:0007669"/>
    <property type="project" value="TreeGrafter"/>
</dbReference>
<keyword evidence="10 14" id="KW-0408">Iron</keyword>
<evidence type="ECO:0000256" key="8">
    <source>
        <dbReference type="ARBA" id="ARBA00022763"/>
    </source>
</evidence>
<dbReference type="Pfam" id="PF00633">
    <property type="entry name" value="HHH"/>
    <property type="match status" value="1"/>
</dbReference>
<dbReference type="NCBIfam" id="TIGR01084">
    <property type="entry name" value="mutY"/>
    <property type="match status" value="1"/>
</dbReference>
<dbReference type="PANTHER" id="PTHR42944">
    <property type="entry name" value="ADENINE DNA GLYCOSYLASE"/>
    <property type="match status" value="1"/>
</dbReference>
<dbReference type="Gene3D" id="1.10.340.30">
    <property type="entry name" value="Hypothetical protein, domain 2"/>
    <property type="match status" value="1"/>
</dbReference>
<sequence length="345" mass="40204">MDFTNSLLLWYLENQRDLPWRQTRDPYRIWLSEIMLQQTRVAQATPYFFRFLEAFPTVTDMANAPEEAILKQWQGLGYYSRARNMHFTAQQIVAEYQGNFPNSYKKLLQLKGVGEYTAAAIASIAFNEPVAVVDGNVYRVLSRFFGIETDITSSKAKKEFSELANTLLDKNRPEQFNQALMEFGAIHCTPKNPKCESCVFQSGCIALRDKKTTELPVKLKKTKVTNRFFHYLVFEDPEGKTLLEKRTEKGIWHNLYQYPLLETTESKPYEEILRKIEIEHAEKSISSIRVLENDAVLHKLSHQNLYIRFYKISLNKSLTSGIKVESLENYPFPIVIYNFIKSNYL</sequence>
<evidence type="ECO:0000313" key="17">
    <source>
        <dbReference type="Proteomes" id="UP000289857"/>
    </source>
</evidence>
<dbReference type="EC" id="3.2.2.31" evidence="4 14"/>
<keyword evidence="8 14" id="KW-0227">DNA damage</keyword>
<keyword evidence="9" id="KW-0378">Hydrolase</keyword>
<accession>A0A4Q1KBC3</accession>
<keyword evidence="17" id="KW-1185">Reference proteome</keyword>
<comment type="caution">
    <text evidence="16">The sequence shown here is derived from an EMBL/GenBank/DDBJ whole genome shotgun (WGS) entry which is preliminary data.</text>
</comment>
<evidence type="ECO:0000313" key="16">
    <source>
        <dbReference type="EMBL" id="RXR24157.1"/>
    </source>
</evidence>
<keyword evidence="6" id="KW-0004">4Fe-4S</keyword>
<keyword evidence="7" id="KW-0479">Metal-binding</keyword>
<evidence type="ECO:0000256" key="6">
    <source>
        <dbReference type="ARBA" id="ARBA00022485"/>
    </source>
</evidence>
<dbReference type="InterPro" id="IPR003651">
    <property type="entry name" value="Endonuclease3_FeS-loop_motif"/>
</dbReference>
<dbReference type="Pfam" id="PF14815">
    <property type="entry name" value="NUDIX_4"/>
    <property type="match status" value="1"/>
</dbReference>
<dbReference type="EMBL" id="SBKN01000001">
    <property type="protein sequence ID" value="RXR24157.1"/>
    <property type="molecule type" value="Genomic_DNA"/>
</dbReference>
<dbReference type="Gene3D" id="1.10.1670.10">
    <property type="entry name" value="Helix-hairpin-Helix base-excision DNA repair enzymes (C-terminal)"/>
    <property type="match status" value="1"/>
</dbReference>
<dbReference type="GO" id="GO:0006284">
    <property type="term" value="P:base-excision repair"/>
    <property type="evidence" value="ECO:0007669"/>
    <property type="project" value="UniProtKB-UniRule"/>
</dbReference>
<dbReference type="SMART" id="SM00478">
    <property type="entry name" value="ENDO3c"/>
    <property type="match status" value="1"/>
</dbReference>
<dbReference type="AlphaFoldDB" id="A0A4Q1KBC3"/>
<dbReference type="SUPFAM" id="SSF48150">
    <property type="entry name" value="DNA-glycosylase"/>
    <property type="match status" value="1"/>
</dbReference>
<dbReference type="RefSeq" id="WP_129460120.1">
    <property type="nucleotide sequence ID" value="NZ_SBKN01000001.1"/>
</dbReference>
<evidence type="ECO:0000256" key="2">
    <source>
        <dbReference type="ARBA" id="ARBA00002933"/>
    </source>
</evidence>
<keyword evidence="12" id="KW-0234">DNA repair</keyword>
<comment type="cofactor">
    <cofactor evidence="14">
        <name>[4Fe-4S] cluster</name>
        <dbReference type="ChEBI" id="CHEBI:49883"/>
    </cofactor>
    <text evidence="14">Binds 1 [4Fe-4S] cluster.</text>
</comment>
<dbReference type="InterPro" id="IPR015797">
    <property type="entry name" value="NUDIX_hydrolase-like_dom_sf"/>
</dbReference>
<evidence type="ECO:0000256" key="3">
    <source>
        <dbReference type="ARBA" id="ARBA00008343"/>
    </source>
</evidence>
<dbReference type="GO" id="GO:0034039">
    <property type="term" value="F:8-oxo-7,8-dihydroguanine DNA N-glycosylase activity"/>
    <property type="evidence" value="ECO:0007669"/>
    <property type="project" value="TreeGrafter"/>
</dbReference>
<dbReference type="GO" id="GO:0032357">
    <property type="term" value="F:oxidized purine DNA binding"/>
    <property type="evidence" value="ECO:0007669"/>
    <property type="project" value="TreeGrafter"/>
</dbReference>
<dbReference type="PROSITE" id="PS00764">
    <property type="entry name" value="ENDONUCLEASE_III_1"/>
    <property type="match status" value="1"/>
</dbReference>
<dbReference type="Pfam" id="PF00730">
    <property type="entry name" value="HhH-GPD"/>
    <property type="match status" value="1"/>
</dbReference>
<dbReference type="InterPro" id="IPR005760">
    <property type="entry name" value="A/G_AdeGlyc_MutY"/>
</dbReference>
<proteinExistence type="inferred from homology"/>
<dbReference type="OrthoDB" id="9802365at2"/>
<reference evidence="17" key="1">
    <citation type="submission" date="2019-01" db="EMBL/GenBank/DDBJ databases">
        <title>Cytophagaceae bacterium strain CAR-16.</title>
        <authorList>
            <person name="Chen W.-M."/>
        </authorList>
    </citation>
    <scope>NUCLEOTIDE SEQUENCE [LARGE SCALE GENOMIC DNA]</scope>
    <source>
        <strain evidence="17">WWJ-16</strain>
    </source>
</reference>
<dbReference type="InterPro" id="IPR044298">
    <property type="entry name" value="MIG/MutY"/>
</dbReference>
<dbReference type="Gene3D" id="3.90.79.10">
    <property type="entry name" value="Nucleoside Triphosphate Pyrophosphohydrolase"/>
    <property type="match status" value="1"/>
</dbReference>
<dbReference type="SUPFAM" id="SSF55811">
    <property type="entry name" value="Nudix"/>
    <property type="match status" value="1"/>
</dbReference>
<evidence type="ECO:0000259" key="15">
    <source>
        <dbReference type="SMART" id="SM00478"/>
    </source>
</evidence>
<evidence type="ECO:0000256" key="12">
    <source>
        <dbReference type="ARBA" id="ARBA00023204"/>
    </source>
</evidence>
<dbReference type="GO" id="GO:0046872">
    <property type="term" value="F:metal ion binding"/>
    <property type="evidence" value="ECO:0007669"/>
    <property type="project" value="UniProtKB-UniRule"/>
</dbReference>
<dbReference type="InterPro" id="IPR029119">
    <property type="entry name" value="MutY_C"/>
</dbReference>
<evidence type="ECO:0000256" key="9">
    <source>
        <dbReference type="ARBA" id="ARBA00022801"/>
    </source>
</evidence>
<comment type="function">
    <text evidence="2">Adenine glycosylase active on G-A mispairs. MutY also corrects error-prone DNA synthesis past GO lesions which are due to the oxidatively damaged form of guanine: 7,8-dihydro-8-oxoguanine (8-oxo-dGTP).</text>
</comment>
<evidence type="ECO:0000256" key="7">
    <source>
        <dbReference type="ARBA" id="ARBA00022723"/>
    </source>
</evidence>
<dbReference type="GO" id="GO:0051539">
    <property type="term" value="F:4 iron, 4 sulfur cluster binding"/>
    <property type="evidence" value="ECO:0007669"/>
    <property type="project" value="UniProtKB-UniRule"/>
</dbReference>
<dbReference type="CDD" id="cd00056">
    <property type="entry name" value="ENDO3c"/>
    <property type="match status" value="1"/>
</dbReference>
<dbReference type="Proteomes" id="UP000289857">
    <property type="component" value="Unassembled WGS sequence"/>
</dbReference>
<dbReference type="InterPro" id="IPR011257">
    <property type="entry name" value="DNA_glycosylase"/>
</dbReference>
<dbReference type="CDD" id="cd03431">
    <property type="entry name" value="NUDIX_DNA_Glycosylase_C-MutY"/>
    <property type="match status" value="1"/>
</dbReference>
<dbReference type="InterPro" id="IPR003265">
    <property type="entry name" value="HhH-GPD_domain"/>
</dbReference>
<dbReference type="InterPro" id="IPR004035">
    <property type="entry name" value="Endouclease-III_FeS-bd_BS"/>
</dbReference>
<keyword evidence="13 14" id="KW-0326">Glycosidase</keyword>
<evidence type="ECO:0000256" key="10">
    <source>
        <dbReference type="ARBA" id="ARBA00023004"/>
    </source>
</evidence>
<evidence type="ECO:0000256" key="13">
    <source>
        <dbReference type="ARBA" id="ARBA00023295"/>
    </source>
</evidence>
<dbReference type="InterPro" id="IPR000445">
    <property type="entry name" value="HhH_motif"/>
</dbReference>
<feature type="domain" description="HhH-GPD" evidence="15">
    <location>
        <begin position="35"/>
        <end position="186"/>
    </location>
</feature>
<keyword evidence="11" id="KW-0411">Iron-sulfur</keyword>
<gene>
    <name evidence="16" type="primary">mutY</name>
    <name evidence="16" type="ORF">EQG61_01590</name>
</gene>
<evidence type="ECO:0000256" key="5">
    <source>
        <dbReference type="ARBA" id="ARBA00022023"/>
    </source>
</evidence>